<sequence length="420" mass="44962">MPPRSVRTTLGPLTERGLGLSGAGIVLWVAARTFGIPELQMAAVGVFALLVLALSFLLLGSTRLRVERLVRPGRLFHDATGEVELTVTNTSRLPTATLALRDRVPATLSSQTTTVVGPLRGGARTTVRYPVRGLQRGRFDVGPLTVSLRDPFGVVARRRVIGDPATLTVYPPVWRLPDGVPIGGATSSGGEGRPRPQPSGEDLANVREYVRGDDLRTVHWASTAHRGKLMVRQAESPQDPRVVLLLDVRRARHRGQGPSSSFETAVSAAASITYHVSARGRQVALVDRPLLAGPLVLPWQQWLERLADAEPDEVDLTALLQQVARGTAGDGTLVVVSTVPEPAELRLLVRAGRGFSTRIAVLVDAASHAGRPDVEVARAVAASAAALRAAGWRVTVVAAGDRFDDRWQELLRRPRLGAGA</sequence>
<dbReference type="Proteomes" id="UP000650511">
    <property type="component" value="Unassembled WGS sequence"/>
</dbReference>
<dbReference type="InterPro" id="IPR002881">
    <property type="entry name" value="DUF58"/>
</dbReference>
<dbReference type="EMBL" id="BMHA01000003">
    <property type="protein sequence ID" value="GGI04303.1"/>
    <property type="molecule type" value="Genomic_DNA"/>
</dbReference>
<dbReference type="OrthoDB" id="9812729at2"/>
<organism evidence="4 5">
    <name type="scientific">Egicoccus halophilus</name>
    <dbReference type="NCBI Taxonomy" id="1670830"/>
    <lineage>
        <taxon>Bacteria</taxon>
        <taxon>Bacillati</taxon>
        <taxon>Actinomycetota</taxon>
        <taxon>Nitriliruptoria</taxon>
        <taxon>Egicoccales</taxon>
        <taxon>Egicoccaceae</taxon>
        <taxon>Egicoccus</taxon>
    </lineage>
</organism>
<evidence type="ECO:0000313" key="4">
    <source>
        <dbReference type="EMBL" id="GGI04303.1"/>
    </source>
</evidence>
<dbReference type="AlphaFoldDB" id="A0A8J3EWS4"/>
<feature type="region of interest" description="Disordered" evidence="1">
    <location>
        <begin position="181"/>
        <end position="203"/>
    </location>
</feature>
<reference evidence="4" key="1">
    <citation type="journal article" date="2014" name="Int. J. Syst. Evol. Microbiol.">
        <title>Complete genome sequence of Corynebacterium casei LMG S-19264T (=DSM 44701T), isolated from a smear-ripened cheese.</title>
        <authorList>
            <consortium name="US DOE Joint Genome Institute (JGI-PGF)"/>
            <person name="Walter F."/>
            <person name="Albersmeier A."/>
            <person name="Kalinowski J."/>
            <person name="Ruckert C."/>
        </authorList>
    </citation>
    <scope>NUCLEOTIDE SEQUENCE</scope>
    <source>
        <strain evidence="4">CGMCC 1.14988</strain>
    </source>
</reference>
<keyword evidence="2" id="KW-1133">Transmembrane helix</keyword>
<dbReference type="PANTHER" id="PTHR34351">
    <property type="entry name" value="SLR1927 PROTEIN-RELATED"/>
    <property type="match status" value="1"/>
</dbReference>
<feature type="transmembrane region" description="Helical" evidence="2">
    <location>
        <begin position="17"/>
        <end position="35"/>
    </location>
</feature>
<dbReference type="Pfam" id="PF01882">
    <property type="entry name" value="DUF58"/>
    <property type="match status" value="1"/>
</dbReference>
<evidence type="ECO:0000256" key="2">
    <source>
        <dbReference type="SAM" id="Phobius"/>
    </source>
</evidence>
<proteinExistence type="predicted"/>
<evidence type="ECO:0000259" key="3">
    <source>
        <dbReference type="Pfam" id="PF01882"/>
    </source>
</evidence>
<evidence type="ECO:0000313" key="5">
    <source>
        <dbReference type="Proteomes" id="UP000650511"/>
    </source>
</evidence>
<evidence type="ECO:0000256" key="1">
    <source>
        <dbReference type="SAM" id="MobiDB-lite"/>
    </source>
</evidence>
<feature type="transmembrane region" description="Helical" evidence="2">
    <location>
        <begin position="41"/>
        <end position="59"/>
    </location>
</feature>
<dbReference type="PANTHER" id="PTHR34351:SF1">
    <property type="entry name" value="SLR1927 PROTEIN"/>
    <property type="match status" value="1"/>
</dbReference>
<comment type="caution">
    <text evidence="4">The sequence shown here is derived from an EMBL/GenBank/DDBJ whole genome shotgun (WGS) entry which is preliminary data.</text>
</comment>
<accession>A0A8J3EWS4</accession>
<dbReference type="RefSeq" id="WP_130649577.1">
    <property type="nucleotide sequence ID" value="NZ_BMHA01000003.1"/>
</dbReference>
<name>A0A8J3EWS4_9ACTN</name>
<reference evidence="4" key="2">
    <citation type="submission" date="2020-09" db="EMBL/GenBank/DDBJ databases">
        <authorList>
            <person name="Sun Q."/>
            <person name="Zhou Y."/>
        </authorList>
    </citation>
    <scope>NUCLEOTIDE SEQUENCE</scope>
    <source>
        <strain evidence="4">CGMCC 1.14988</strain>
    </source>
</reference>
<protein>
    <recommendedName>
        <fullName evidence="3">DUF58 domain-containing protein</fullName>
    </recommendedName>
</protein>
<feature type="domain" description="DUF58" evidence="3">
    <location>
        <begin position="206"/>
        <end position="339"/>
    </location>
</feature>
<gene>
    <name evidence="4" type="ORF">GCM10011354_08420</name>
</gene>
<keyword evidence="2" id="KW-0472">Membrane</keyword>
<keyword evidence="5" id="KW-1185">Reference proteome</keyword>
<keyword evidence="2" id="KW-0812">Transmembrane</keyword>